<dbReference type="STRING" id="1220188.A0A4S3J1K3"/>
<gene>
    <name evidence="1" type="ORF">EYZ11_012750</name>
</gene>
<dbReference type="VEuPathDB" id="FungiDB:EYZ11_012750"/>
<dbReference type="Proteomes" id="UP000308092">
    <property type="component" value="Unassembled WGS sequence"/>
</dbReference>
<proteinExistence type="predicted"/>
<protein>
    <submittedName>
        <fullName evidence="1">Uncharacterized protein</fullName>
    </submittedName>
</protein>
<name>A0A4S3J1K3_9EURO</name>
<comment type="caution">
    <text evidence="1">The sequence shown here is derived from an EMBL/GenBank/DDBJ whole genome shotgun (WGS) entry which is preliminary data.</text>
</comment>
<accession>A0A4S3J1K3</accession>
<keyword evidence="2" id="KW-1185">Reference proteome</keyword>
<dbReference type="EMBL" id="SOSA01001037">
    <property type="protein sequence ID" value="THC87807.1"/>
    <property type="molecule type" value="Genomic_DNA"/>
</dbReference>
<dbReference type="AlphaFoldDB" id="A0A4S3J1K3"/>
<reference evidence="1 2" key="1">
    <citation type="submission" date="2019-03" db="EMBL/GenBank/DDBJ databases">
        <title>The genome sequence of a newly discovered highly antifungal drug resistant Aspergillus species, Aspergillus tanneri NIH 1004.</title>
        <authorList>
            <person name="Mounaud S."/>
            <person name="Singh I."/>
            <person name="Joardar V."/>
            <person name="Pakala S."/>
            <person name="Pakala S."/>
            <person name="Venepally P."/>
            <person name="Hoover J."/>
            <person name="Nierman W."/>
            <person name="Chung J."/>
            <person name="Losada L."/>
        </authorList>
    </citation>
    <scope>NUCLEOTIDE SEQUENCE [LARGE SCALE GENOMIC DNA]</scope>
    <source>
        <strain evidence="1 2">NIH1004</strain>
    </source>
</reference>
<evidence type="ECO:0000313" key="2">
    <source>
        <dbReference type="Proteomes" id="UP000308092"/>
    </source>
</evidence>
<evidence type="ECO:0000313" key="1">
    <source>
        <dbReference type="EMBL" id="THC87807.1"/>
    </source>
</evidence>
<sequence length="85" mass="10034">MSQLREIGNPTISSIAEIFGYSEDSKSNTMGLIQRLRLREQEEQNWKCRLLPHEVSAQVQQSLRRMPDRPILDFLVRFFVAEVNW</sequence>
<organism evidence="1 2">
    <name type="scientific">Aspergillus tanneri</name>
    <dbReference type="NCBI Taxonomy" id="1220188"/>
    <lineage>
        <taxon>Eukaryota</taxon>
        <taxon>Fungi</taxon>
        <taxon>Dikarya</taxon>
        <taxon>Ascomycota</taxon>
        <taxon>Pezizomycotina</taxon>
        <taxon>Eurotiomycetes</taxon>
        <taxon>Eurotiomycetidae</taxon>
        <taxon>Eurotiales</taxon>
        <taxon>Aspergillaceae</taxon>
        <taxon>Aspergillus</taxon>
        <taxon>Aspergillus subgen. Circumdati</taxon>
    </lineage>
</organism>